<reference evidence="9" key="1">
    <citation type="submission" date="2022-10" db="EMBL/GenBank/DDBJ databases">
        <authorList>
            <person name="Byrne P K."/>
        </authorList>
    </citation>
    <scope>NUCLEOTIDE SEQUENCE</scope>
    <source>
        <strain evidence="9">IFO1815</strain>
    </source>
</reference>
<organism evidence="9 10">
    <name type="scientific">Saccharomyces mikatae IFO 1815</name>
    <dbReference type="NCBI Taxonomy" id="226126"/>
    <lineage>
        <taxon>Eukaryota</taxon>
        <taxon>Fungi</taxon>
        <taxon>Dikarya</taxon>
        <taxon>Ascomycota</taxon>
        <taxon>Saccharomycotina</taxon>
        <taxon>Saccharomycetes</taxon>
        <taxon>Saccharomycetales</taxon>
        <taxon>Saccharomycetaceae</taxon>
        <taxon>Saccharomyces</taxon>
    </lineage>
</organism>
<feature type="compositionally biased region" description="Basic residues" evidence="7">
    <location>
        <begin position="62"/>
        <end position="72"/>
    </location>
</feature>
<dbReference type="RefSeq" id="XP_056078441.1">
    <property type="nucleotide sequence ID" value="XM_056224532.1"/>
</dbReference>
<sequence length="669" mass="76304">MVEPDMQKKAGGSGGSELDALNAINNNNKQGAPNNKRNPVNKKKVGNKIPSEKDNTHNYHGQNRRKSNKQQKLKPPYKETTADINNQDIDLSIQEEILGGNFKLRGRKTQVSINHLLNFQLPEVEREKNRSTSGKKLNRRRDEHVHLHGDTFVNVNYRLLVDDRFDYPQQSSDPNIPVDQEKILRVIVPKGQNCSICLSDEPVAPRMVTCGHIFCLSCLLNFFSIEETIKNKETGYLKKKKYKECPLCGSIIGPKRVKPVLYEDDFDVARLNEKPEPGATVYLQLMCKPHGSLLPLPVTLNLDPLKCGNFPPASLGSIKHYAHIMKCGVSFSLDLYQKDIVAIQEQYEIDKAIYNDSGKFVKRSIENINDQISTLLTATTNLSPLSDDINSGLDNFHFDDDLLTKYDDTSAFFFYQTLVASSTKYFLSPLDVKILLTIFHSYSKFPGSIEATIENIHYDTVVTEQLIRRYKYISHLPIGTEIALLDLDWRRIPFLPKDIYEQFAHELKQRRRKFTMKKQKEDKEKKLYEKKLEQEHAEFYRKENGNSLKFEDSVEMATHYESMVSSSVPLNSLGISVLGSPRNTCSNPQKNKHSHTERTIWGTSIAVTEDEKASKENKEFQDMLLQRIRQEDSSDATNSTCSSLTSNGRRGKKKKGKVMLFSSNHQALG</sequence>
<comment type="subcellular location">
    <subcellularLocation>
        <location evidence="1">Cytoplasm</location>
    </subcellularLocation>
</comment>
<dbReference type="PROSITE" id="PS50089">
    <property type="entry name" value="ZF_RING_2"/>
    <property type="match status" value="1"/>
</dbReference>
<dbReference type="InterPro" id="IPR039739">
    <property type="entry name" value="MAG2/RNF10"/>
</dbReference>
<feature type="compositionally biased region" description="Polar residues" evidence="7">
    <location>
        <begin position="635"/>
        <end position="647"/>
    </location>
</feature>
<evidence type="ECO:0000259" key="8">
    <source>
        <dbReference type="PROSITE" id="PS50089"/>
    </source>
</evidence>
<evidence type="ECO:0000256" key="4">
    <source>
        <dbReference type="ARBA" id="ARBA00022771"/>
    </source>
</evidence>
<dbReference type="GO" id="GO:0008270">
    <property type="term" value="F:zinc ion binding"/>
    <property type="evidence" value="ECO:0007669"/>
    <property type="project" value="UniProtKB-KW"/>
</dbReference>
<dbReference type="GO" id="GO:0045944">
    <property type="term" value="P:positive regulation of transcription by RNA polymerase II"/>
    <property type="evidence" value="ECO:0007669"/>
    <property type="project" value="TreeGrafter"/>
</dbReference>
<evidence type="ECO:0000256" key="5">
    <source>
        <dbReference type="ARBA" id="ARBA00022833"/>
    </source>
</evidence>
<evidence type="ECO:0000256" key="7">
    <source>
        <dbReference type="SAM" id="MobiDB-lite"/>
    </source>
</evidence>
<dbReference type="InterPro" id="IPR027370">
    <property type="entry name" value="Znf-RING_euk"/>
</dbReference>
<dbReference type="InterPro" id="IPR001841">
    <property type="entry name" value="Znf_RING"/>
</dbReference>
<evidence type="ECO:0000313" key="9">
    <source>
        <dbReference type="EMBL" id="CAI4035321.1"/>
    </source>
</evidence>
<dbReference type="GO" id="GO:0005737">
    <property type="term" value="C:cytoplasm"/>
    <property type="evidence" value="ECO:0007669"/>
    <property type="project" value="UniProtKB-SubCell"/>
</dbReference>
<keyword evidence="10" id="KW-1185">Reference proteome</keyword>
<keyword evidence="5" id="KW-0862">Zinc</keyword>
<dbReference type="SMART" id="SM00184">
    <property type="entry name" value="RING"/>
    <property type="match status" value="1"/>
</dbReference>
<dbReference type="Gene3D" id="3.30.40.10">
    <property type="entry name" value="Zinc/RING finger domain, C3HC4 (zinc finger)"/>
    <property type="match status" value="1"/>
</dbReference>
<dbReference type="InterPro" id="IPR017907">
    <property type="entry name" value="Znf_RING_CS"/>
</dbReference>
<name>A0AA35IR14_SACMI</name>
<evidence type="ECO:0000256" key="6">
    <source>
        <dbReference type="PROSITE-ProRule" id="PRU00175"/>
    </source>
</evidence>
<dbReference type="EMBL" id="OX365768">
    <property type="protein sequence ID" value="CAI4035321.1"/>
    <property type="molecule type" value="Genomic_DNA"/>
</dbReference>
<keyword evidence="3" id="KW-0479">Metal-binding</keyword>
<dbReference type="GO" id="GO:0000976">
    <property type="term" value="F:transcription cis-regulatory region binding"/>
    <property type="evidence" value="ECO:0007669"/>
    <property type="project" value="TreeGrafter"/>
</dbReference>
<dbReference type="AlphaFoldDB" id="A0AA35IR14"/>
<dbReference type="GeneID" id="80920175"/>
<gene>
    <name evidence="9" type="primary">SMKI12G4720</name>
    <name evidence="9" type="ORF">SMKI_12G4720</name>
</gene>
<evidence type="ECO:0000256" key="1">
    <source>
        <dbReference type="ARBA" id="ARBA00004496"/>
    </source>
</evidence>
<evidence type="ECO:0000256" key="3">
    <source>
        <dbReference type="ARBA" id="ARBA00022723"/>
    </source>
</evidence>
<dbReference type="Pfam" id="PF13445">
    <property type="entry name" value="zf-RING_UBOX"/>
    <property type="match status" value="1"/>
</dbReference>
<evidence type="ECO:0000313" key="10">
    <source>
        <dbReference type="Proteomes" id="UP001161438"/>
    </source>
</evidence>
<dbReference type="SUPFAM" id="SSF57850">
    <property type="entry name" value="RING/U-box"/>
    <property type="match status" value="1"/>
</dbReference>
<keyword evidence="4 6" id="KW-0863">Zinc-finger</keyword>
<feature type="domain" description="RING-type" evidence="8">
    <location>
        <begin position="194"/>
        <end position="248"/>
    </location>
</feature>
<feature type="compositionally biased region" description="Low complexity" evidence="7">
    <location>
        <begin position="22"/>
        <end position="38"/>
    </location>
</feature>
<dbReference type="InterPro" id="IPR013083">
    <property type="entry name" value="Znf_RING/FYVE/PHD"/>
</dbReference>
<dbReference type="Proteomes" id="UP001161438">
    <property type="component" value="Chromosome 12"/>
</dbReference>
<keyword evidence="2" id="KW-0963">Cytoplasm</keyword>
<proteinExistence type="predicted"/>
<evidence type="ECO:0000256" key="2">
    <source>
        <dbReference type="ARBA" id="ARBA00022490"/>
    </source>
</evidence>
<dbReference type="PROSITE" id="PS00518">
    <property type="entry name" value="ZF_RING_1"/>
    <property type="match status" value="1"/>
</dbReference>
<accession>A0AA35IR14</accession>
<feature type="region of interest" description="Disordered" evidence="7">
    <location>
        <begin position="1"/>
        <end position="83"/>
    </location>
</feature>
<dbReference type="FunFam" id="3.30.40.10:FF:000595">
    <property type="entry name" value="MAG2p Cytoplasmic protein"/>
    <property type="match status" value="1"/>
</dbReference>
<feature type="region of interest" description="Disordered" evidence="7">
    <location>
        <begin position="629"/>
        <end position="669"/>
    </location>
</feature>
<protein>
    <recommendedName>
        <fullName evidence="8">RING-type domain-containing protein</fullName>
    </recommendedName>
</protein>
<dbReference type="PANTHER" id="PTHR12983:SF9">
    <property type="entry name" value="E3 UBIQUITIN-PROTEIN LIGASE RNF10"/>
    <property type="match status" value="1"/>
</dbReference>
<dbReference type="PANTHER" id="PTHR12983">
    <property type="entry name" value="RING FINGER 10 FAMILY MEMBER"/>
    <property type="match status" value="1"/>
</dbReference>